<accession>A0A6M2DCK4</accession>
<dbReference type="AlphaFoldDB" id="A0A6M2DCK4"/>
<reference evidence="1" key="1">
    <citation type="submission" date="2019-09" db="EMBL/GenBank/DDBJ databases">
        <title>Organ-specific transcriptomic study of the physiology of the cattle tick, Rhipicephalus microplus.</title>
        <authorList>
            <person name="Tirloni L."/>
            <person name="Braz G."/>
            <person name="Gandara A.C.P."/>
            <person name="Sabadin G.A."/>
            <person name="da Silva R.M."/>
            <person name="Guizzo M.G."/>
            <person name="Machado J.A."/>
            <person name="Costa E.P."/>
            <person name="Gomes H.F."/>
            <person name="Moraes J."/>
            <person name="Mota M.B.S."/>
            <person name="Mesquita R.D."/>
            <person name="Alvarenga P.H."/>
            <person name="Alves F."/>
            <person name="Seixas A."/>
            <person name="da Fonseca R.N."/>
            <person name="Fogaca A."/>
            <person name="Logullo C."/>
            <person name="Tanaka A."/>
            <person name="Daffre S."/>
            <person name="Termignoni C."/>
            <person name="Vaz I.S.Jr."/>
            <person name="Oliveira P.L."/>
            <person name="Ribeiro J.M."/>
        </authorList>
    </citation>
    <scope>NUCLEOTIDE SEQUENCE</scope>
    <source>
        <strain evidence="1">Porto Alegre</strain>
    </source>
</reference>
<sequence>MFCLLFCFFSRAKSLFIFCKLKEIQVGRKKSPAAFVWYLQSCNSHTDSICLAAHYDFERAKNNTLSQAAALCKVQQCRHIKPIHLQPPCTYKHEHFHQRTNSHMPNCTRLLSQNELLELN</sequence>
<protein>
    <submittedName>
        <fullName evidence="1">Putative secreted protein</fullName>
    </submittedName>
</protein>
<evidence type="ECO:0000313" key="1">
    <source>
        <dbReference type="EMBL" id="NOV42677.1"/>
    </source>
</evidence>
<organism evidence="1">
    <name type="scientific">Rhipicephalus microplus</name>
    <name type="common">Cattle tick</name>
    <name type="synonym">Boophilus microplus</name>
    <dbReference type="NCBI Taxonomy" id="6941"/>
    <lineage>
        <taxon>Eukaryota</taxon>
        <taxon>Metazoa</taxon>
        <taxon>Ecdysozoa</taxon>
        <taxon>Arthropoda</taxon>
        <taxon>Chelicerata</taxon>
        <taxon>Arachnida</taxon>
        <taxon>Acari</taxon>
        <taxon>Parasitiformes</taxon>
        <taxon>Ixodida</taxon>
        <taxon>Ixodoidea</taxon>
        <taxon>Ixodidae</taxon>
        <taxon>Rhipicephalinae</taxon>
        <taxon>Rhipicephalus</taxon>
        <taxon>Boophilus</taxon>
    </lineage>
</organism>
<dbReference type="EMBL" id="GHWJ01009940">
    <property type="protein sequence ID" value="NOV42677.1"/>
    <property type="molecule type" value="Transcribed_RNA"/>
</dbReference>
<name>A0A6M2DCK4_RHIMP</name>
<proteinExistence type="predicted"/>